<sequence length="255" mass="27999">MRKDTKAYILGNCPKYLNAKHILPAPPDPKLISESPQLPLEALSLLNRAIIFPYPHRTGKSVWVQISVAGLPDLSGSSPTNPVATPGNLLTTPLAGFVFPDFESGNSLFLTGSTGILIGKDAFPVLPRSNIAVRVTITSARFVEKALAFRGILGKPSPYNPSVRYLITEKASSAALADRESSVSAALIRKVIITPSIGRIRFRLSDLGQYATFSFRNELDVGYRHMNDSDPSSLNDDFVRTIHHLILSRIRHPRW</sequence>
<comment type="caution">
    <text evidence="1">The sequence shown here is derived from an EMBL/GenBank/DDBJ whole genome shotgun (WGS) entry which is preliminary data.</text>
</comment>
<dbReference type="Proteomes" id="UP001147760">
    <property type="component" value="Unassembled WGS sequence"/>
</dbReference>
<organism evidence="1 2">
    <name type="scientific">Penicillium desertorum</name>
    <dbReference type="NCBI Taxonomy" id="1303715"/>
    <lineage>
        <taxon>Eukaryota</taxon>
        <taxon>Fungi</taxon>
        <taxon>Dikarya</taxon>
        <taxon>Ascomycota</taxon>
        <taxon>Pezizomycotina</taxon>
        <taxon>Eurotiomycetes</taxon>
        <taxon>Eurotiomycetidae</taxon>
        <taxon>Eurotiales</taxon>
        <taxon>Aspergillaceae</taxon>
        <taxon>Penicillium</taxon>
    </lineage>
</organism>
<accession>A0A9W9XA56</accession>
<reference evidence="1" key="1">
    <citation type="submission" date="2022-12" db="EMBL/GenBank/DDBJ databases">
        <authorList>
            <person name="Petersen C."/>
        </authorList>
    </citation>
    <scope>NUCLEOTIDE SEQUENCE</scope>
    <source>
        <strain evidence="1">IBT 17660</strain>
    </source>
</reference>
<name>A0A9W9XA56_9EURO</name>
<evidence type="ECO:0000313" key="1">
    <source>
        <dbReference type="EMBL" id="KAJ5486505.1"/>
    </source>
</evidence>
<dbReference type="PANTHER" id="PTHR42815:SF2">
    <property type="entry name" value="FAD-BINDING, PUTATIVE (AFU_ORTHOLOGUE AFUA_6G07600)-RELATED"/>
    <property type="match status" value="1"/>
</dbReference>
<gene>
    <name evidence="1" type="ORF">N7530_000805</name>
</gene>
<reference evidence="1" key="2">
    <citation type="journal article" date="2023" name="IMA Fungus">
        <title>Comparative genomic study of the Penicillium genus elucidates a diverse pangenome and 15 lateral gene transfer events.</title>
        <authorList>
            <person name="Petersen C."/>
            <person name="Sorensen T."/>
            <person name="Nielsen M.R."/>
            <person name="Sondergaard T.E."/>
            <person name="Sorensen J.L."/>
            <person name="Fitzpatrick D.A."/>
            <person name="Frisvad J.C."/>
            <person name="Nielsen K.L."/>
        </authorList>
    </citation>
    <scope>NUCLEOTIDE SEQUENCE</scope>
    <source>
        <strain evidence="1">IBT 17660</strain>
    </source>
</reference>
<proteinExistence type="predicted"/>
<dbReference type="PANTHER" id="PTHR42815">
    <property type="entry name" value="FAD-BINDING, PUTATIVE (AFU_ORTHOLOGUE AFUA_6G07600)-RELATED"/>
    <property type="match status" value="1"/>
</dbReference>
<dbReference type="EMBL" id="JAPWDO010000001">
    <property type="protein sequence ID" value="KAJ5486505.1"/>
    <property type="molecule type" value="Genomic_DNA"/>
</dbReference>
<evidence type="ECO:0000313" key="2">
    <source>
        <dbReference type="Proteomes" id="UP001147760"/>
    </source>
</evidence>
<dbReference type="AlphaFoldDB" id="A0A9W9XA56"/>
<keyword evidence="2" id="KW-1185">Reference proteome</keyword>
<protein>
    <submittedName>
        <fullName evidence="1">Uncharacterized protein</fullName>
    </submittedName>
</protein>
<dbReference type="OrthoDB" id="436496at2759"/>